<evidence type="ECO:0000259" key="3">
    <source>
        <dbReference type="Pfam" id="PF24883"/>
    </source>
</evidence>
<dbReference type="Proteomes" id="UP001175261">
    <property type="component" value="Unassembled WGS sequence"/>
</dbReference>
<accession>A0AA39G9J6</accession>
<dbReference type="InterPro" id="IPR029058">
    <property type="entry name" value="AB_hydrolase_fold"/>
</dbReference>
<dbReference type="SUPFAM" id="SSF53474">
    <property type="entry name" value="alpha/beta-Hydrolases"/>
    <property type="match status" value="1"/>
</dbReference>
<dbReference type="SUPFAM" id="SSF82171">
    <property type="entry name" value="DPP6 N-terminal domain-like"/>
    <property type="match status" value="1"/>
</dbReference>
<evidence type="ECO:0000256" key="2">
    <source>
        <dbReference type="PROSITE-ProRule" id="PRU00221"/>
    </source>
</evidence>
<evidence type="ECO:0000313" key="4">
    <source>
        <dbReference type="EMBL" id="KAK0383001.1"/>
    </source>
</evidence>
<dbReference type="PANTHER" id="PTHR10039">
    <property type="entry name" value="AMELOGENIN"/>
    <property type="match status" value="1"/>
</dbReference>
<proteinExistence type="predicted"/>
<reference evidence="4" key="1">
    <citation type="submission" date="2022-10" db="EMBL/GenBank/DDBJ databases">
        <title>Determination and structural analysis of whole genome sequence of Sarocladium strictum F4-1.</title>
        <authorList>
            <person name="Hu L."/>
            <person name="Jiang Y."/>
        </authorList>
    </citation>
    <scope>NUCLEOTIDE SEQUENCE</scope>
    <source>
        <strain evidence="4">F4-1</strain>
    </source>
</reference>
<keyword evidence="2" id="KW-0853">WD repeat</keyword>
<dbReference type="EMBL" id="JAPDFR010000009">
    <property type="protein sequence ID" value="KAK0383001.1"/>
    <property type="molecule type" value="Genomic_DNA"/>
</dbReference>
<dbReference type="SMART" id="SM00320">
    <property type="entry name" value="WD40"/>
    <property type="match status" value="5"/>
</dbReference>
<evidence type="ECO:0000313" key="5">
    <source>
        <dbReference type="Proteomes" id="UP001175261"/>
    </source>
</evidence>
<dbReference type="SUPFAM" id="SSF52540">
    <property type="entry name" value="P-loop containing nucleoside triphosphate hydrolases"/>
    <property type="match status" value="1"/>
</dbReference>
<organism evidence="4 5">
    <name type="scientific">Sarocladium strictum</name>
    <name type="common">Black bundle disease fungus</name>
    <name type="synonym">Acremonium strictum</name>
    <dbReference type="NCBI Taxonomy" id="5046"/>
    <lineage>
        <taxon>Eukaryota</taxon>
        <taxon>Fungi</taxon>
        <taxon>Dikarya</taxon>
        <taxon>Ascomycota</taxon>
        <taxon>Pezizomycotina</taxon>
        <taxon>Sordariomycetes</taxon>
        <taxon>Hypocreomycetidae</taxon>
        <taxon>Hypocreales</taxon>
        <taxon>Sarocladiaceae</taxon>
        <taxon>Sarocladium</taxon>
    </lineage>
</organism>
<feature type="domain" description="Nephrocystin 3-like N-terminal" evidence="3">
    <location>
        <begin position="254"/>
        <end position="413"/>
    </location>
</feature>
<dbReference type="Gene3D" id="3.40.50.300">
    <property type="entry name" value="P-loop containing nucleotide triphosphate hydrolases"/>
    <property type="match status" value="1"/>
</dbReference>
<gene>
    <name evidence="4" type="ORF">NLU13_8917</name>
</gene>
<dbReference type="InterPro" id="IPR056884">
    <property type="entry name" value="NPHP3-like_N"/>
</dbReference>
<feature type="repeat" description="WD" evidence="2">
    <location>
        <begin position="853"/>
        <end position="894"/>
    </location>
</feature>
<sequence length="1619" mass="183203">MGVAFSCPINGRARKRPIECNQVLQTGARESERRPLILIGYSFGGIIVKKAMLLNSQPAETVVNPQLLGCIFLGTPHRGSAFSTAGIVRSLFTHWSGSSPLQLKQLEEGSSSLLNLQKEFRRTFQAHGDRIINCRETDHEYLLLGLRLPQVVTRDNSDLGIGREVFIDESHRELRRVTHDRHPTYQKLLSCIKDLAKQFQQPPVKLKVESAFGLDEKHQHDLLNRLPCATGAVHNHKAQSHQECEEGTRVELLKKMQGWAEDPEAERGFWIQGMAGTGKSTVALTMASKLAKQGFVVGSFFFRRGEGDRANVSRLIPTIARQLSERPEFRPLIADALHQHHGYQELNLPSQWETLVRKPISTNEVAKQIPIVLIIDAIDECVRNRFGRHDVVDFLSGEDNFKGLKLRIIATSRPQFQPHTQQTRHGSMALVDHHTFALHNIEESMVKADIELFFKANFQRLQADMRFPKSFPREQHIRALTSKASPLFIAAMTSYLFIKRNPFDPEKQFKLLMDQRPGVQGSTTITENLDTMYLLVIEEALFDGQDPRDRTVFSSDETAERFQAFQNHLGSLIVLQEGLSYHNLAVLMSAVPDVVHGFLMRFTAVLEAPDLPHTVKLFHQSFRDFLVDKERVETACRRLSEQSGLGHLDIWVDEPSCHGKLLEYCLSTMEGTESARRGEHVAFLKEDILNLKTPDCRVEAVDVEHLNNGIPRYLEYACRYWVRHFLESDQSRYGSRVLRFLKQNVLYWIEAMGWLGNAAEVINLFDVLEMAVSQLDCPERTDLKTLVAEIRMLARRTRSLIEHAPLQLYSSGLLFSPRQLLDLLCPKVDDRWPNLIKCSTVSEGDLSPCLLAFEDHQGYVSKLKFSECESFIVSMDFSGNILVWDSQNGATLATLCGTFADDSSPCFDLSRTDLIAFRGRESDLGLKIWDVRQSSFLPSLPESEEISGAPVFSPDGQMIALFHAVAEIRMWKVQSSSLVRKFGARAGKQAWGFSFSPSSRFLAVWYSGGMIVEIYDSEDGWSLYDSFNAPMDLPTHNGRRDFELWWVHDLVICARRGPSSWDPWDSVCWNVTDASLVQLPTGSSYALPFILHMPDLAGYFALNQTGNELRIEPLRDVGGQQLSFESFEDSADISYVVANRDGHLLVGLGTRQDTITVWDVQTGKVRQRLWHHSAASGVMGSPQLVLSPSGKLLATIDRKAVLWDTTIESGNVQPDPAYMFVEALAPECGLVLCDTRRQDTLALCDTETLTPKAHLLLPTRMTSREGVEVSPSELYLAVLYYPRSDRRLSRDLVVYTSPRSDDLQTVNAVFSQDDVKNFTFSAHDKLCAYTRRPKNYYWLEVVDLSTGQKLIRHKLSDFLDVFEIALSGTTLETAVCAIAGRVEIGENYEDPDGSNGSGSGASRNLFDDADMDDSDAWSVDDADMDDSDAWSDSTSPLLGPGLVILKFEQKSATPRRVLRYSQIDPERYSWVAFSPTGRTLISIHKNSWARRAPVLRIWDARTWLPITSVDTEPRIQGMLSKMSICREGRCLILDTGVHLLRTDDWRLFRCGCGNIPVCWLQDSPEWLMWAGRRFFWLPPEYRALPTLLVAKNTVIIHHWYRPPLSITFDRDQVEKALGF</sequence>
<dbReference type="InterPro" id="IPR001680">
    <property type="entry name" value="WD40_rpt"/>
</dbReference>
<comment type="caution">
    <text evidence="4">The sequence shown here is derived from an EMBL/GenBank/DDBJ whole genome shotgun (WGS) entry which is preliminary data.</text>
</comment>
<protein>
    <recommendedName>
        <fullName evidence="3">Nephrocystin 3-like N-terminal domain-containing protein</fullName>
    </recommendedName>
</protein>
<dbReference type="Gene3D" id="2.130.10.10">
    <property type="entry name" value="YVTN repeat-like/Quinoprotein amine dehydrogenase"/>
    <property type="match status" value="2"/>
</dbReference>
<keyword evidence="5" id="KW-1185">Reference proteome</keyword>
<dbReference type="InterPro" id="IPR027417">
    <property type="entry name" value="P-loop_NTPase"/>
</dbReference>
<keyword evidence="1" id="KW-0677">Repeat</keyword>
<evidence type="ECO:0000256" key="1">
    <source>
        <dbReference type="ARBA" id="ARBA00022737"/>
    </source>
</evidence>
<dbReference type="PROSITE" id="PS50082">
    <property type="entry name" value="WD_REPEATS_2"/>
    <property type="match status" value="1"/>
</dbReference>
<name>A0AA39G9J6_SARSR</name>
<dbReference type="Pfam" id="PF24883">
    <property type="entry name" value="NPHP3_N"/>
    <property type="match status" value="1"/>
</dbReference>
<dbReference type="PANTHER" id="PTHR10039:SF17">
    <property type="entry name" value="FUNGAL STAND N-TERMINAL GOODBYE DOMAIN-CONTAINING PROTEIN-RELATED"/>
    <property type="match status" value="1"/>
</dbReference>
<dbReference type="InterPro" id="IPR015943">
    <property type="entry name" value="WD40/YVTN_repeat-like_dom_sf"/>
</dbReference>
<dbReference type="Gene3D" id="3.40.50.1820">
    <property type="entry name" value="alpha/beta hydrolase"/>
    <property type="match status" value="1"/>
</dbReference>